<evidence type="ECO:0000313" key="4">
    <source>
        <dbReference type="EMBL" id="MYL17520.1"/>
    </source>
</evidence>
<feature type="domain" description="Tyr recombinase" evidence="3">
    <location>
        <begin position="20"/>
        <end position="265"/>
    </location>
</feature>
<dbReference type="GO" id="GO:0006310">
    <property type="term" value="P:DNA recombination"/>
    <property type="evidence" value="ECO:0007669"/>
    <property type="project" value="UniProtKB-KW"/>
</dbReference>
<feature type="region of interest" description="Disordered" evidence="2">
    <location>
        <begin position="1"/>
        <end position="29"/>
    </location>
</feature>
<evidence type="ECO:0000259" key="3">
    <source>
        <dbReference type="PROSITE" id="PS51898"/>
    </source>
</evidence>
<dbReference type="AlphaFoldDB" id="A0A6B1IP87"/>
<accession>A0A6B1IP87</accession>
<sequence>MSDYPLSYDRQPIDAGPEDPAQKPLSARQTDEFYNAAQTMETKRRELTGRILLDYGLRSSELAHSRPSWLIREKHPKTREADWCVDVPKGARCTNGNPDAGQGNSTGADLHNTSEPCSQCSDRSYSDKDWVDDEFHEKTPWHPKSKKSYQYRVWRIPKESALETIKEWEGFLQPDQQWPVTSSTVLRDVKRIRDRANALSEDNDDLDGINRPIHAHALRHTFGCRLAAAGFEPTVRMRQLRHGSYEMALYYSAAWNLRHRDSVQDSEWKANEEF</sequence>
<name>A0A6B1IP87_9EURY</name>
<protein>
    <submittedName>
        <fullName evidence="4">Tyrosine-type recombinase/integrase</fullName>
    </submittedName>
</protein>
<dbReference type="Pfam" id="PF00589">
    <property type="entry name" value="Phage_integrase"/>
    <property type="match status" value="1"/>
</dbReference>
<dbReference type="SUPFAM" id="SSF56349">
    <property type="entry name" value="DNA breaking-rejoining enzymes"/>
    <property type="match status" value="1"/>
</dbReference>
<dbReference type="GO" id="GO:0003677">
    <property type="term" value="F:DNA binding"/>
    <property type="evidence" value="ECO:0007669"/>
    <property type="project" value="InterPro"/>
</dbReference>
<dbReference type="EMBL" id="WMEO01000023">
    <property type="protein sequence ID" value="MYL17520.1"/>
    <property type="molecule type" value="Genomic_DNA"/>
</dbReference>
<comment type="caution">
    <text evidence="4">The sequence shown here is derived from an EMBL/GenBank/DDBJ whole genome shotgun (WGS) entry which is preliminary data.</text>
</comment>
<feature type="region of interest" description="Disordered" evidence="2">
    <location>
        <begin position="95"/>
        <end position="118"/>
    </location>
</feature>
<dbReference type="Proteomes" id="UP000460194">
    <property type="component" value="Unassembled WGS sequence"/>
</dbReference>
<dbReference type="InterPro" id="IPR002104">
    <property type="entry name" value="Integrase_catalytic"/>
</dbReference>
<evidence type="ECO:0000256" key="2">
    <source>
        <dbReference type="SAM" id="MobiDB-lite"/>
    </source>
</evidence>
<dbReference type="InterPro" id="IPR011010">
    <property type="entry name" value="DNA_brk_join_enz"/>
</dbReference>
<dbReference type="Gene3D" id="1.10.443.10">
    <property type="entry name" value="Intergrase catalytic core"/>
    <property type="match status" value="1"/>
</dbReference>
<dbReference type="GO" id="GO:0015074">
    <property type="term" value="P:DNA integration"/>
    <property type="evidence" value="ECO:0007669"/>
    <property type="project" value="InterPro"/>
</dbReference>
<gene>
    <name evidence="4" type="ORF">GLW36_12810</name>
</gene>
<evidence type="ECO:0000256" key="1">
    <source>
        <dbReference type="ARBA" id="ARBA00023172"/>
    </source>
</evidence>
<dbReference type="InterPro" id="IPR013762">
    <property type="entry name" value="Integrase-like_cat_sf"/>
</dbReference>
<evidence type="ECO:0000313" key="5">
    <source>
        <dbReference type="Proteomes" id="UP000460194"/>
    </source>
</evidence>
<keyword evidence="1" id="KW-0233">DNA recombination</keyword>
<dbReference type="RefSeq" id="WP_159369396.1">
    <property type="nucleotide sequence ID" value="NZ_WMEO01000023.1"/>
</dbReference>
<dbReference type="PROSITE" id="PS51898">
    <property type="entry name" value="TYR_RECOMBINASE"/>
    <property type="match status" value="1"/>
</dbReference>
<organism evidence="4 5">
    <name type="scientific">Halorubrum distributum</name>
    <dbReference type="NCBI Taxonomy" id="29283"/>
    <lineage>
        <taxon>Archaea</taxon>
        <taxon>Methanobacteriati</taxon>
        <taxon>Methanobacteriota</taxon>
        <taxon>Stenosarchaea group</taxon>
        <taxon>Halobacteria</taxon>
        <taxon>Halobacteriales</taxon>
        <taxon>Haloferacaceae</taxon>
        <taxon>Halorubrum</taxon>
        <taxon>Halorubrum distributum group</taxon>
    </lineage>
</organism>
<proteinExistence type="predicted"/>
<reference evidence="4 5" key="1">
    <citation type="submission" date="2019-11" db="EMBL/GenBank/DDBJ databases">
        <title>Genome sequences of 17 halophilic strains isolated from different environments.</title>
        <authorList>
            <person name="Furrow R.E."/>
        </authorList>
    </citation>
    <scope>NUCLEOTIDE SEQUENCE [LARGE SCALE GENOMIC DNA]</scope>
    <source>
        <strain evidence="4 5">22517_05_Cabo</strain>
    </source>
</reference>